<dbReference type="Pfam" id="PF14792">
    <property type="entry name" value="DNA_pol_B_palm"/>
    <property type="match status" value="1"/>
</dbReference>
<evidence type="ECO:0000256" key="2">
    <source>
        <dbReference type="ARBA" id="ARBA00022634"/>
    </source>
</evidence>
<dbReference type="InterPro" id="IPR027421">
    <property type="entry name" value="DNA_pol_lamdba_lyase_dom_sf"/>
</dbReference>
<dbReference type="InterPro" id="IPR022312">
    <property type="entry name" value="DNA_pol_X"/>
</dbReference>
<proteinExistence type="predicted"/>
<dbReference type="PRINTS" id="PR00869">
    <property type="entry name" value="DNAPOLX"/>
</dbReference>
<feature type="domain" description="DNA-directed DNA polymerase X" evidence="10">
    <location>
        <begin position="2"/>
        <end position="318"/>
    </location>
</feature>
<evidence type="ECO:0000256" key="7">
    <source>
        <dbReference type="ARBA" id="ARBA00022932"/>
    </source>
</evidence>
<evidence type="ECO:0000256" key="8">
    <source>
        <dbReference type="ARBA" id="ARBA00023204"/>
    </source>
</evidence>
<keyword evidence="6" id="KW-0227">DNA damage</keyword>
<dbReference type="SUPFAM" id="SSF47802">
    <property type="entry name" value="DNA polymerase beta, N-terminal domain-like"/>
    <property type="match status" value="1"/>
</dbReference>
<dbReference type="InterPro" id="IPR037160">
    <property type="entry name" value="DNA_Pol_thumb_sf"/>
</dbReference>
<dbReference type="GO" id="GO:0003677">
    <property type="term" value="F:DNA binding"/>
    <property type="evidence" value="ECO:0007669"/>
    <property type="project" value="InterPro"/>
</dbReference>
<dbReference type="Pfam" id="PF14791">
    <property type="entry name" value="DNA_pol_B_thumb"/>
    <property type="match status" value="1"/>
</dbReference>
<keyword evidence="5" id="KW-0235">DNA replication</keyword>
<evidence type="ECO:0000256" key="9">
    <source>
        <dbReference type="ARBA" id="ARBA00049244"/>
    </source>
</evidence>
<dbReference type="GO" id="GO:0005634">
    <property type="term" value="C:nucleus"/>
    <property type="evidence" value="ECO:0007669"/>
    <property type="project" value="TreeGrafter"/>
</dbReference>
<protein>
    <recommendedName>
        <fullName evidence="1">DNA-directed DNA polymerase</fullName>
        <ecNumber evidence="1">2.7.7.7</ecNumber>
    </recommendedName>
</protein>
<dbReference type="InterPro" id="IPR002008">
    <property type="entry name" value="DNA_pol_X_beta-like"/>
</dbReference>
<comment type="catalytic activity">
    <reaction evidence="9">
        <text>DNA(n) + a 2'-deoxyribonucleoside 5'-triphosphate = DNA(n+1) + diphosphate</text>
        <dbReference type="Rhea" id="RHEA:22508"/>
        <dbReference type="Rhea" id="RHEA-COMP:17339"/>
        <dbReference type="Rhea" id="RHEA-COMP:17340"/>
        <dbReference type="ChEBI" id="CHEBI:33019"/>
        <dbReference type="ChEBI" id="CHEBI:61560"/>
        <dbReference type="ChEBI" id="CHEBI:173112"/>
        <dbReference type="EC" id="2.7.7.7"/>
    </reaction>
</comment>
<dbReference type="Gene3D" id="3.30.460.10">
    <property type="entry name" value="Beta Polymerase, domain 2"/>
    <property type="match status" value="1"/>
</dbReference>
<dbReference type="SUPFAM" id="SSF81301">
    <property type="entry name" value="Nucleotidyltransferase"/>
    <property type="match status" value="1"/>
</dbReference>
<name>A0A6C0CUW5_9ZZZZ</name>
<evidence type="ECO:0000256" key="4">
    <source>
        <dbReference type="ARBA" id="ARBA00022695"/>
    </source>
</evidence>
<keyword evidence="8" id="KW-0234">DNA repair</keyword>
<reference evidence="11" key="1">
    <citation type="journal article" date="2020" name="Nature">
        <title>Giant virus diversity and host interactions through global metagenomics.</title>
        <authorList>
            <person name="Schulz F."/>
            <person name="Roux S."/>
            <person name="Paez-Espino D."/>
            <person name="Jungbluth S."/>
            <person name="Walsh D.A."/>
            <person name="Denef V.J."/>
            <person name="McMahon K.D."/>
            <person name="Konstantinidis K.T."/>
            <person name="Eloe-Fadrosh E.A."/>
            <person name="Kyrpides N.C."/>
            <person name="Woyke T."/>
        </authorList>
    </citation>
    <scope>NUCLEOTIDE SEQUENCE</scope>
    <source>
        <strain evidence="11">GVMAG-M-3300021964-36</strain>
    </source>
</reference>
<dbReference type="SUPFAM" id="SSF81585">
    <property type="entry name" value="PsbU/PolX domain-like"/>
    <property type="match status" value="1"/>
</dbReference>
<dbReference type="Gene3D" id="1.10.150.20">
    <property type="entry name" value="5' to 3' exonuclease, C-terminal subdomain"/>
    <property type="match status" value="1"/>
</dbReference>
<dbReference type="PANTHER" id="PTHR11276">
    <property type="entry name" value="DNA POLYMERASE TYPE-X FAMILY MEMBER"/>
    <property type="match status" value="1"/>
</dbReference>
<evidence type="ECO:0000256" key="6">
    <source>
        <dbReference type="ARBA" id="ARBA00022763"/>
    </source>
</evidence>
<evidence type="ECO:0000256" key="3">
    <source>
        <dbReference type="ARBA" id="ARBA00022679"/>
    </source>
</evidence>
<dbReference type="Pfam" id="PF10391">
    <property type="entry name" value="DNA_pol_lambd_f"/>
    <property type="match status" value="1"/>
</dbReference>
<organism evidence="11">
    <name type="scientific">viral metagenome</name>
    <dbReference type="NCBI Taxonomy" id="1070528"/>
    <lineage>
        <taxon>unclassified sequences</taxon>
        <taxon>metagenomes</taxon>
        <taxon>organismal metagenomes</taxon>
    </lineage>
</organism>
<dbReference type="PRINTS" id="PR00870">
    <property type="entry name" value="DNAPOLXBETA"/>
</dbReference>
<keyword evidence="4" id="KW-0548">Nucleotidyltransferase</keyword>
<keyword evidence="2" id="KW-0237">DNA synthesis</keyword>
<dbReference type="EC" id="2.7.7.7" evidence="1"/>
<evidence type="ECO:0000256" key="1">
    <source>
        <dbReference type="ARBA" id="ARBA00012417"/>
    </source>
</evidence>
<dbReference type="InterPro" id="IPR018944">
    <property type="entry name" value="DNA_pol_lambd_fingers_domain"/>
</dbReference>
<dbReference type="InterPro" id="IPR043519">
    <property type="entry name" value="NT_sf"/>
</dbReference>
<dbReference type="GO" id="GO:0003887">
    <property type="term" value="F:DNA-directed DNA polymerase activity"/>
    <property type="evidence" value="ECO:0007669"/>
    <property type="project" value="UniProtKB-KW"/>
</dbReference>
<keyword evidence="7" id="KW-0239">DNA-directed DNA polymerase</keyword>
<evidence type="ECO:0000259" key="10">
    <source>
        <dbReference type="SMART" id="SM00483"/>
    </source>
</evidence>
<dbReference type="AlphaFoldDB" id="A0A6C0CUW5"/>
<dbReference type="Gene3D" id="3.30.210.10">
    <property type="entry name" value="DNA polymerase, thumb domain"/>
    <property type="match status" value="1"/>
</dbReference>
<keyword evidence="3" id="KW-0808">Transferase</keyword>
<dbReference type="EMBL" id="MN739485">
    <property type="protein sequence ID" value="QHT07720.1"/>
    <property type="molecule type" value="Genomic_DNA"/>
</dbReference>
<dbReference type="GO" id="GO:0006303">
    <property type="term" value="P:double-strand break repair via nonhomologous end joining"/>
    <property type="evidence" value="ECO:0007669"/>
    <property type="project" value="TreeGrafter"/>
</dbReference>
<dbReference type="InterPro" id="IPR028207">
    <property type="entry name" value="DNA_pol_B_palm_palm"/>
</dbReference>
<dbReference type="InterPro" id="IPR002054">
    <property type="entry name" value="DNA-dir_DNA_pol_X"/>
</dbReference>
<dbReference type="Pfam" id="PF14716">
    <property type="entry name" value="HHH_8"/>
    <property type="match status" value="1"/>
</dbReference>
<accession>A0A6C0CUW5</accession>
<dbReference type="SMART" id="SM00483">
    <property type="entry name" value="POLXc"/>
    <property type="match status" value="1"/>
</dbReference>
<dbReference type="InterPro" id="IPR029398">
    <property type="entry name" value="PolB_thumb"/>
</dbReference>
<sequence length="325" mass="38002">MSLNDLIIHNLQEMYNLHRYKKDTWKAKAYNDALQLIKSVQTPIKSPKDIESLNLGKKIKEKVLYIIQNKENIPQLTDESDDTLQKINAMNELANIHNIGVVKAKELVEEHGILTFDELLKNEHLLNSKQKQGIKYHFDIQQKIPRSEMIQHDQMIKTIMNKAFPDIKEFSLVGSYRRNKEESGDIDLIVKTKSNFDMNDLVQVLIQEGYIQEDGIFALGKKKFMGMAKLPYSVVEGTISRRLDILFCPASEYAFALLYFTGSKEFNVKMRERAKQLGYRLNEKGLMDENSEKIKNLKSEKDIFKFLKINYVEPDQRYTNNYQEY</sequence>
<evidence type="ECO:0000256" key="5">
    <source>
        <dbReference type="ARBA" id="ARBA00022705"/>
    </source>
</evidence>
<evidence type="ECO:0000313" key="11">
    <source>
        <dbReference type="EMBL" id="QHT07720.1"/>
    </source>
</evidence>
<dbReference type="PANTHER" id="PTHR11276:SF28">
    <property type="entry name" value="DNA POLYMERASE LAMBDA"/>
    <property type="match status" value="1"/>
</dbReference>
<dbReference type="InterPro" id="IPR010996">
    <property type="entry name" value="HHH_MUS81"/>
</dbReference>
<dbReference type="Gene3D" id="1.10.150.110">
    <property type="entry name" value="DNA polymerase beta, N-terminal domain-like"/>
    <property type="match status" value="1"/>
</dbReference>
<dbReference type="CDD" id="cd00141">
    <property type="entry name" value="NT_POLXc"/>
    <property type="match status" value="1"/>
</dbReference>